<dbReference type="InterPro" id="IPR051044">
    <property type="entry name" value="MAG_DAG_Lipase"/>
</dbReference>
<dbReference type="OrthoDB" id="8612291at2"/>
<reference evidence="3 4" key="1">
    <citation type="submission" date="2018-07" db="EMBL/GenBank/DDBJ databases">
        <title>Genomic Encyclopedia of Type Strains, Phase IV (KMG-IV): sequencing the most valuable type-strain genomes for metagenomic binning, comparative biology and taxonomic classification.</title>
        <authorList>
            <person name="Goeker M."/>
        </authorList>
    </citation>
    <scope>NUCLEOTIDE SEQUENCE [LARGE SCALE GENOMIC DNA]</scope>
    <source>
        <strain evidence="3 4">DSM 21634</strain>
    </source>
</reference>
<feature type="chain" id="PRO_5016686123" evidence="1">
    <location>
        <begin position="23"/>
        <end position="396"/>
    </location>
</feature>
<dbReference type="EMBL" id="QPJK01000008">
    <property type="protein sequence ID" value="RCW68163.1"/>
    <property type="molecule type" value="Genomic_DNA"/>
</dbReference>
<protein>
    <submittedName>
        <fullName evidence="3">Esterase/lipase</fullName>
    </submittedName>
</protein>
<evidence type="ECO:0000259" key="2">
    <source>
        <dbReference type="Pfam" id="PF12146"/>
    </source>
</evidence>
<dbReference type="InterPro" id="IPR006311">
    <property type="entry name" value="TAT_signal"/>
</dbReference>
<dbReference type="PANTHER" id="PTHR11614">
    <property type="entry name" value="PHOSPHOLIPASE-RELATED"/>
    <property type="match status" value="1"/>
</dbReference>
<dbReference type="AlphaFoldDB" id="A0A368XJP1"/>
<gene>
    <name evidence="3" type="ORF">DES41_108345</name>
</gene>
<dbReference type="SUPFAM" id="SSF53474">
    <property type="entry name" value="alpha/beta-Hydrolases"/>
    <property type="match status" value="1"/>
</dbReference>
<evidence type="ECO:0000256" key="1">
    <source>
        <dbReference type="SAM" id="SignalP"/>
    </source>
</evidence>
<dbReference type="InterPro" id="IPR029058">
    <property type="entry name" value="AB_hydrolase_fold"/>
</dbReference>
<keyword evidence="1" id="KW-0732">Signal</keyword>
<dbReference type="Proteomes" id="UP000252884">
    <property type="component" value="Unassembled WGS sequence"/>
</dbReference>
<dbReference type="PROSITE" id="PS51257">
    <property type="entry name" value="PROKAR_LIPOPROTEIN"/>
    <property type="match status" value="1"/>
</dbReference>
<proteinExistence type="predicted"/>
<name>A0A368XJP1_9BURK</name>
<dbReference type="Pfam" id="PF12146">
    <property type="entry name" value="Hydrolase_4"/>
    <property type="match status" value="1"/>
</dbReference>
<evidence type="ECO:0000313" key="3">
    <source>
        <dbReference type="EMBL" id="RCW68163.1"/>
    </source>
</evidence>
<dbReference type="RefSeq" id="WP_114470687.1">
    <property type="nucleotide sequence ID" value="NZ_QPJK01000008.1"/>
</dbReference>
<evidence type="ECO:0000313" key="4">
    <source>
        <dbReference type="Proteomes" id="UP000252884"/>
    </source>
</evidence>
<accession>A0A368XJP1</accession>
<dbReference type="PROSITE" id="PS51318">
    <property type="entry name" value="TAT"/>
    <property type="match status" value="1"/>
</dbReference>
<dbReference type="InterPro" id="IPR022742">
    <property type="entry name" value="Hydrolase_4"/>
</dbReference>
<feature type="domain" description="Serine aminopeptidase S33" evidence="2">
    <location>
        <begin position="84"/>
        <end position="273"/>
    </location>
</feature>
<keyword evidence="4" id="KW-1185">Reference proteome</keyword>
<dbReference type="Gene3D" id="3.40.50.1820">
    <property type="entry name" value="alpha/beta hydrolase"/>
    <property type="match status" value="1"/>
</dbReference>
<comment type="caution">
    <text evidence="3">The sequence shown here is derived from an EMBL/GenBank/DDBJ whole genome shotgun (WGS) entry which is preliminary data.</text>
</comment>
<feature type="signal peptide" evidence="1">
    <location>
        <begin position="1"/>
        <end position="22"/>
    </location>
</feature>
<sequence length="396" mass="43235">MAAHRRRPAVAALAALAAAVMAAGCAGPRAPAAMAPTGQPSFAAYARETRDWIARQRDFQTGSTADELDWNAPREWRPTGPATRGVLLVHGLGDSPWSFTDIGQALAAQGYLVRTALLPGHGTRPADLVGVNLDDWRRVLSEQAAILARDVPQVYLGGFSTGANLALEYALEHDHVQGLLLFSPALKSGVSGDWLLPWLARVTTWVRPPSADAPQQSALRYQNVPTNAFAQYYRSSVAVRKQLARAQFDKPAVLVLAEHDSVVDVQHALQTFDTRFTHPGSRLIYYGTLAPQARPARVLVRTDRLAEQRISQFSHMGVLFAPGNPLYGVQGTQRICWNGQGHIERARCLAGDPVWYSEWGYRESGKVHARLTYNPWFDWQAGVIAGVMAGVMGGVE</sequence>
<organism evidence="3 4">
    <name type="scientific">Pseudorhodoferax soli</name>
    <dbReference type="NCBI Taxonomy" id="545864"/>
    <lineage>
        <taxon>Bacteria</taxon>
        <taxon>Pseudomonadati</taxon>
        <taxon>Pseudomonadota</taxon>
        <taxon>Betaproteobacteria</taxon>
        <taxon>Burkholderiales</taxon>
        <taxon>Comamonadaceae</taxon>
    </lineage>
</organism>